<comment type="similarity">
    <text evidence="1 5">Belongs to the aldehyde dehydrogenase family.</text>
</comment>
<dbReference type="FunFam" id="3.40.605.10:FF:000012">
    <property type="entry name" value="NAD-dependent succinate-semialdehyde dehydrogenase"/>
    <property type="match status" value="1"/>
</dbReference>
<dbReference type="AlphaFoldDB" id="A0A9W9KAQ8"/>
<dbReference type="InterPro" id="IPR016160">
    <property type="entry name" value="Ald_DH_CS_CYS"/>
</dbReference>
<dbReference type="InterPro" id="IPR029510">
    <property type="entry name" value="Ald_DH_CS_GLU"/>
</dbReference>
<gene>
    <name evidence="7" type="ORF">N7532_006224</name>
</gene>
<dbReference type="RefSeq" id="XP_056474877.1">
    <property type="nucleotide sequence ID" value="XM_056618718.1"/>
</dbReference>
<dbReference type="PANTHER" id="PTHR43353">
    <property type="entry name" value="SUCCINATE-SEMIALDEHYDE DEHYDROGENASE, MITOCHONDRIAL"/>
    <property type="match status" value="1"/>
</dbReference>
<dbReference type="InterPro" id="IPR016162">
    <property type="entry name" value="Ald_DH_N"/>
</dbReference>
<keyword evidence="3 5" id="KW-0560">Oxidoreductase</keyword>
<dbReference type="Proteomes" id="UP001149074">
    <property type="component" value="Unassembled WGS sequence"/>
</dbReference>
<feature type="active site" evidence="4">
    <location>
        <position position="258"/>
    </location>
</feature>
<dbReference type="PROSITE" id="PS00687">
    <property type="entry name" value="ALDEHYDE_DEHYDR_GLU"/>
    <property type="match status" value="1"/>
</dbReference>
<dbReference type="EMBL" id="JAPQKI010000005">
    <property type="protein sequence ID" value="KAJ5099223.1"/>
    <property type="molecule type" value="Genomic_DNA"/>
</dbReference>
<keyword evidence="2" id="KW-0521">NADP</keyword>
<protein>
    <recommendedName>
        <fullName evidence="6">Aldehyde dehydrogenase domain-containing protein</fullName>
    </recommendedName>
</protein>
<dbReference type="InterPro" id="IPR016161">
    <property type="entry name" value="Ald_DH/histidinol_DH"/>
</dbReference>
<evidence type="ECO:0000256" key="1">
    <source>
        <dbReference type="ARBA" id="ARBA00009986"/>
    </source>
</evidence>
<dbReference type="CDD" id="cd07105">
    <property type="entry name" value="ALDH_SaliADH"/>
    <property type="match status" value="1"/>
</dbReference>
<comment type="caution">
    <text evidence="7">The sequence shown here is derived from an EMBL/GenBank/DDBJ whole genome shotgun (WGS) entry which is preliminary data.</text>
</comment>
<feature type="domain" description="Aldehyde dehydrogenase" evidence="6">
    <location>
        <begin position="26"/>
        <end position="477"/>
    </location>
</feature>
<organism evidence="7 8">
    <name type="scientific">Penicillium argentinense</name>
    <dbReference type="NCBI Taxonomy" id="1131581"/>
    <lineage>
        <taxon>Eukaryota</taxon>
        <taxon>Fungi</taxon>
        <taxon>Dikarya</taxon>
        <taxon>Ascomycota</taxon>
        <taxon>Pezizomycotina</taxon>
        <taxon>Eurotiomycetes</taxon>
        <taxon>Eurotiomycetidae</taxon>
        <taxon>Eurotiales</taxon>
        <taxon>Aspergillaceae</taxon>
        <taxon>Penicillium</taxon>
    </lineage>
</organism>
<dbReference type="InterPro" id="IPR016163">
    <property type="entry name" value="Ald_DH_C"/>
</dbReference>
<evidence type="ECO:0000259" key="6">
    <source>
        <dbReference type="Pfam" id="PF00171"/>
    </source>
</evidence>
<dbReference type="PANTHER" id="PTHR43353:SF6">
    <property type="entry name" value="CYTOPLASMIC ALDEHYDE DEHYDROGENASE (EUROFUNG)"/>
    <property type="match status" value="1"/>
</dbReference>
<dbReference type="Gene3D" id="3.40.309.10">
    <property type="entry name" value="Aldehyde Dehydrogenase, Chain A, domain 2"/>
    <property type="match status" value="1"/>
</dbReference>
<name>A0A9W9KAQ8_9EURO</name>
<dbReference type="Gene3D" id="3.40.605.10">
    <property type="entry name" value="Aldehyde Dehydrogenase, Chain A, domain 1"/>
    <property type="match status" value="1"/>
</dbReference>
<reference evidence="7" key="2">
    <citation type="journal article" date="2023" name="IMA Fungus">
        <title>Comparative genomic study of the Penicillium genus elucidates a diverse pangenome and 15 lateral gene transfer events.</title>
        <authorList>
            <person name="Petersen C."/>
            <person name="Sorensen T."/>
            <person name="Nielsen M.R."/>
            <person name="Sondergaard T.E."/>
            <person name="Sorensen J.L."/>
            <person name="Fitzpatrick D.A."/>
            <person name="Frisvad J.C."/>
            <person name="Nielsen K.L."/>
        </authorList>
    </citation>
    <scope>NUCLEOTIDE SEQUENCE</scope>
    <source>
        <strain evidence="7">IBT 30761</strain>
    </source>
</reference>
<dbReference type="GeneID" id="81357697"/>
<dbReference type="OrthoDB" id="310895at2759"/>
<dbReference type="PROSITE" id="PS00070">
    <property type="entry name" value="ALDEHYDE_DEHYDR_CYS"/>
    <property type="match status" value="1"/>
</dbReference>
<sequence length="484" mass="51302">MTASEARTPGPTVPLIIGNKDITTTTTFDVINPANGKVEHKCSSASVESVTQTVDSAQSAFPEWSKTKPATRRDILLKTADICEARKDEFVGYMCEETGSQVPYAEFILMLGVNLLRDVAGKVSGIQATSPVLAQEGMSAMVYKQPYGVVLGIAPWNGPFVLGIRSVALPLAAGNTTVLKGSELSPKCFWAIGDAFRQAGLPDGCLNVIYSQPAYAADVTTALIAHPAVRKLSFTGSTAVGRKIGQIAATYIKPVILELGGKAPTVVLEDADVEKAALGAAIGSFMHTGQVCMCTERIIVHRSVADKFREALKVAVNNVLGGPSTGLVAINSKAISKNKDLIRDAVAKGGKVLLGDLDTQVSSDTRMGAIVVENVTKDMDIYQTESFGPTVSLFVVDSDEEAIKVANDTEYGLSAAVYTENLARGLHVAGQIDSGAVHINSMTVHDESALPHGGFKSSGYGRFGTNMLDEFLWTKSVTWMDYSA</sequence>
<dbReference type="Pfam" id="PF00171">
    <property type="entry name" value="Aldedh"/>
    <property type="match status" value="1"/>
</dbReference>
<keyword evidence="8" id="KW-1185">Reference proteome</keyword>
<proteinExistence type="inferred from homology"/>
<evidence type="ECO:0000256" key="4">
    <source>
        <dbReference type="PROSITE-ProRule" id="PRU10007"/>
    </source>
</evidence>
<accession>A0A9W9KAQ8</accession>
<dbReference type="GO" id="GO:0009450">
    <property type="term" value="P:gamma-aminobutyric acid catabolic process"/>
    <property type="evidence" value="ECO:0007669"/>
    <property type="project" value="TreeGrafter"/>
</dbReference>
<evidence type="ECO:0000313" key="8">
    <source>
        <dbReference type="Proteomes" id="UP001149074"/>
    </source>
</evidence>
<evidence type="ECO:0000256" key="2">
    <source>
        <dbReference type="ARBA" id="ARBA00022857"/>
    </source>
</evidence>
<reference evidence="7" key="1">
    <citation type="submission" date="2022-11" db="EMBL/GenBank/DDBJ databases">
        <authorList>
            <person name="Petersen C."/>
        </authorList>
    </citation>
    <scope>NUCLEOTIDE SEQUENCE</scope>
    <source>
        <strain evidence="7">IBT 30761</strain>
    </source>
</reference>
<evidence type="ECO:0000256" key="3">
    <source>
        <dbReference type="ARBA" id="ARBA00023002"/>
    </source>
</evidence>
<evidence type="ECO:0000256" key="5">
    <source>
        <dbReference type="RuleBase" id="RU003345"/>
    </source>
</evidence>
<dbReference type="InterPro" id="IPR050740">
    <property type="entry name" value="Aldehyde_DH_Superfamily"/>
</dbReference>
<evidence type="ECO:0000313" key="7">
    <source>
        <dbReference type="EMBL" id="KAJ5099223.1"/>
    </source>
</evidence>
<dbReference type="InterPro" id="IPR015590">
    <property type="entry name" value="Aldehyde_DH_dom"/>
</dbReference>
<dbReference type="GO" id="GO:0004777">
    <property type="term" value="F:succinate-semialdehyde dehydrogenase (NAD+) activity"/>
    <property type="evidence" value="ECO:0007669"/>
    <property type="project" value="TreeGrafter"/>
</dbReference>
<dbReference type="SUPFAM" id="SSF53720">
    <property type="entry name" value="ALDH-like"/>
    <property type="match status" value="1"/>
</dbReference>